<comment type="caution">
    <text evidence="2">The sequence shown here is derived from an EMBL/GenBank/DDBJ whole genome shotgun (WGS) entry which is preliminary data.</text>
</comment>
<keyword evidence="3" id="KW-1185">Reference proteome</keyword>
<evidence type="ECO:0000313" key="3">
    <source>
        <dbReference type="Proteomes" id="UP000624709"/>
    </source>
</evidence>
<dbReference type="Pfam" id="PF14021">
    <property type="entry name" value="TNT"/>
    <property type="match status" value="1"/>
</dbReference>
<gene>
    <name evidence="2" type="ORF">Apa02nite_015640</name>
</gene>
<dbReference type="InterPro" id="IPR025331">
    <property type="entry name" value="TNT"/>
</dbReference>
<dbReference type="InterPro" id="IPR053024">
    <property type="entry name" value="Fungal_surface_NADase"/>
</dbReference>
<sequence length="243" mass="27136">MGQPPGDRAPHGYHRYEVRRAFNVESGSIAPAFGQPGGGIQHVRQSLIVALRAAGVPDGEFYEVPGLVRLARDQGAYLLLEHRDDRWVVGNRERSLEWVHGEYTSEAEAARNFYDRLREVREFTRHPRPPDPNVPRLSRKELAADTERVKREAARLNAERELVFEGPEPAVFGDADEAVAAERSKRLTELVDFGMDEAAQRGAVTSIEFHLRPGDVVDRFGAESGSYLFPDGVGLLRPVVEQA</sequence>
<dbReference type="EMBL" id="BOMS01000019">
    <property type="protein sequence ID" value="GIE65456.1"/>
    <property type="molecule type" value="Genomic_DNA"/>
</dbReference>
<evidence type="ECO:0000259" key="1">
    <source>
        <dbReference type="Pfam" id="PF14021"/>
    </source>
</evidence>
<name>A0ABQ4B4P5_9ACTN</name>
<reference evidence="2 3" key="1">
    <citation type="submission" date="2021-01" db="EMBL/GenBank/DDBJ databases">
        <title>Whole genome shotgun sequence of Actinoplanes palleronii NBRC 14916.</title>
        <authorList>
            <person name="Komaki H."/>
            <person name="Tamura T."/>
        </authorList>
    </citation>
    <scope>NUCLEOTIDE SEQUENCE [LARGE SCALE GENOMIC DNA]</scope>
    <source>
        <strain evidence="2 3">NBRC 14916</strain>
    </source>
</reference>
<dbReference type="Proteomes" id="UP000624709">
    <property type="component" value="Unassembled WGS sequence"/>
</dbReference>
<accession>A0ABQ4B4P5</accession>
<feature type="domain" description="TNT" evidence="1">
    <location>
        <begin position="8"/>
        <end position="52"/>
    </location>
</feature>
<protein>
    <recommendedName>
        <fullName evidence="1">TNT domain-containing protein</fullName>
    </recommendedName>
</protein>
<dbReference type="PANTHER" id="PTHR42059">
    <property type="entry name" value="TNT DOMAIN-CONTAINING PROTEIN"/>
    <property type="match status" value="1"/>
</dbReference>
<organism evidence="2 3">
    <name type="scientific">Actinoplanes palleronii</name>
    <dbReference type="NCBI Taxonomy" id="113570"/>
    <lineage>
        <taxon>Bacteria</taxon>
        <taxon>Bacillati</taxon>
        <taxon>Actinomycetota</taxon>
        <taxon>Actinomycetes</taxon>
        <taxon>Micromonosporales</taxon>
        <taxon>Micromonosporaceae</taxon>
        <taxon>Actinoplanes</taxon>
    </lineage>
</organism>
<evidence type="ECO:0000313" key="2">
    <source>
        <dbReference type="EMBL" id="GIE65456.1"/>
    </source>
</evidence>
<dbReference type="PANTHER" id="PTHR42059:SF1">
    <property type="entry name" value="TNT DOMAIN-CONTAINING PROTEIN"/>
    <property type="match status" value="1"/>
</dbReference>
<proteinExistence type="predicted"/>